<dbReference type="Proteomes" id="UP000077266">
    <property type="component" value="Unassembled WGS sequence"/>
</dbReference>
<gene>
    <name evidence="1" type="ORF">EXIGLDRAFT_1534</name>
</gene>
<keyword evidence="2" id="KW-1185">Reference proteome</keyword>
<protein>
    <submittedName>
        <fullName evidence="1">Uncharacterized protein</fullName>
    </submittedName>
</protein>
<organism evidence="1 2">
    <name type="scientific">Exidia glandulosa HHB12029</name>
    <dbReference type="NCBI Taxonomy" id="1314781"/>
    <lineage>
        <taxon>Eukaryota</taxon>
        <taxon>Fungi</taxon>
        <taxon>Dikarya</taxon>
        <taxon>Basidiomycota</taxon>
        <taxon>Agaricomycotina</taxon>
        <taxon>Agaricomycetes</taxon>
        <taxon>Auriculariales</taxon>
        <taxon>Exidiaceae</taxon>
        <taxon>Exidia</taxon>
    </lineage>
</organism>
<reference evidence="1 2" key="1">
    <citation type="journal article" date="2016" name="Mol. Biol. Evol.">
        <title>Comparative Genomics of Early-Diverging Mushroom-Forming Fungi Provides Insights into the Origins of Lignocellulose Decay Capabilities.</title>
        <authorList>
            <person name="Nagy L.G."/>
            <person name="Riley R."/>
            <person name="Tritt A."/>
            <person name="Adam C."/>
            <person name="Daum C."/>
            <person name="Floudas D."/>
            <person name="Sun H."/>
            <person name="Yadav J.S."/>
            <person name="Pangilinan J."/>
            <person name="Larsson K.H."/>
            <person name="Matsuura K."/>
            <person name="Barry K."/>
            <person name="Labutti K."/>
            <person name="Kuo R."/>
            <person name="Ohm R.A."/>
            <person name="Bhattacharya S.S."/>
            <person name="Shirouzu T."/>
            <person name="Yoshinaga Y."/>
            <person name="Martin F.M."/>
            <person name="Grigoriev I.V."/>
            <person name="Hibbett D.S."/>
        </authorList>
    </citation>
    <scope>NUCLEOTIDE SEQUENCE [LARGE SCALE GENOMIC DNA]</scope>
    <source>
        <strain evidence="1 2">HHB12029</strain>
    </source>
</reference>
<proteinExistence type="predicted"/>
<sequence length="186" mass="20866">MVMHAIVDDGWRFQTPLQPLVFPLTTHNLVPQLKSYLRGALLCSSCGGFACINAVEREPEIRRRRVVCGRAATIMFFHRPSRTSPRRRAEPTTSCHCSQSGHVKGRNLSWDTRRSSTWATLVLGYFAPLCDNCSNCAGYGCRGDNNICTCAETFGGRPTCVLRTRGLQAIRADPTFPCVQPLWFRR</sequence>
<evidence type="ECO:0000313" key="2">
    <source>
        <dbReference type="Proteomes" id="UP000077266"/>
    </source>
</evidence>
<dbReference type="EMBL" id="KV425882">
    <property type="protein sequence ID" value="KZW03730.1"/>
    <property type="molecule type" value="Genomic_DNA"/>
</dbReference>
<name>A0A166BST4_EXIGL</name>
<accession>A0A166BST4</accession>
<evidence type="ECO:0000313" key="1">
    <source>
        <dbReference type="EMBL" id="KZW03730.1"/>
    </source>
</evidence>
<dbReference type="AlphaFoldDB" id="A0A166BST4"/>
<dbReference type="InParanoid" id="A0A166BST4"/>